<protein>
    <recommendedName>
        <fullName evidence="5">GDP-mannose pyrophosphatase</fullName>
    </recommendedName>
    <alternativeName>
        <fullName evidence="7">GDP-mannose hydrolase</fullName>
    </alternativeName>
    <alternativeName>
        <fullName evidence="8">GDPMK</fullName>
    </alternativeName>
</protein>
<dbReference type="PANTHER" id="PTHR11839:SF18">
    <property type="entry name" value="NUDIX HYDROLASE DOMAIN-CONTAINING PROTEIN"/>
    <property type="match status" value="1"/>
</dbReference>
<comment type="cofactor">
    <cofactor evidence="2 9">
        <name>Mg(2+)</name>
        <dbReference type="ChEBI" id="CHEBI:18420"/>
    </cofactor>
</comment>
<keyword evidence="9" id="KW-0479">Metal-binding</keyword>
<keyword evidence="9" id="KW-0460">Magnesium</keyword>
<evidence type="ECO:0000256" key="7">
    <source>
        <dbReference type="ARBA" id="ARBA00032162"/>
    </source>
</evidence>
<evidence type="ECO:0000256" key="9">
    <source>
        <dbReference type="PIRSR" id="PIRSR604385-2"/>
    </source>
</evidence>
<dbReference type="Pfam" id="PF00293">
    <property type="entry name" value="NUDIX"/>
    <property type="match status" value="1"/>
</dbReference>
<evidence type="ECO:0000313" key="13">
    <source>
        <dbReference type="Proteomes" id="UP000198917"/>
    </source>
</evidence>
<accession>A0A7Z7BJZ8</accession>
<evidence type="ECO:0000256" key="8">
    <source>
        <dbReference type="ARBA" id="ARBA00032272"/>
    </source>
</evidence>
<dbReference type="GO" id="GO:0006753">
    <property type="term" value="P:nucleoside phosphate metabolic process"/>
    <property type="evidence" value="ECO:0007669"/>
    <property type="project" value="TreeGrafter"/>
</dbReference>
<dbReference type="SUPFAM" id="SSF55811">
    <property type="entry name" value="Nudix"/>
    <property type="match status" value="1"/>
</dbReference>
<feature type="binding site" evidence="9">
    <location>
        <position position="97"/>
    </location>
    <ligand>
        <name>Mg(2+)</name>
        <dbReference type="ChEBI" id="CHEBI:18420"/>
        <label>1</label>
    </ligand>
</feature>
<name>A0A7Z7BJZ8_9HYPH</name>
<evidence type="ECO:0000256" key="2">
    <source>
        <dbReference type="ARBA" id="ARBA00001946"/>
    </source>
</evidence>
<dbReference type="NCBIfam" id="TIGR00052">
    <property type="entry name" value="nudix-type nucleoside diphosphatase, YffH/AdpP family"/>
    <property type="match status" value="1"/>
</dbReference>
<dbReference type="Gene3D" id="3.90.79.10">
    <property type="entry name" value="Nucleoside Triphosphate Pyrophosphohydrolase"/>
    <property type="match status" value="1"/>
</dbReference>
<dbReference type="InterPro" id="IPR000086">
    <property type="entry name" value="NUDIX_hydrolase_dom"/>
</dbReference>
<feature type="binding site" evidence="9">
    <location>
        <position position="116"/>
    </location>
    <ligand>
        <name>Mg(2+)</name>
        <dbReference type="ChEBI" id="CHEBI:18420"/>
        <label>1</label>
    </ligand>
</feature>
<comment type="subunit">
    <text evidence="4">Homodimer.</text>
</comment>
<keyword evidence="6" id="KW-0378">Hydrolase</keyword>
<dbReference type="GO" id="GO:0046872">
    <property type="term" value="F:metal ion binding"/>
    <property type="evidence" value="ECO:0007669"/>
    <property type="project" value="UniProtKB-KW"/>
</dbReference>
<dbReference type="InterPro" id="IPR015797">
    <property type="entry name" value="NUDIX_hydrolase-like_dom_sf"/>
</dbReference>
<evidence type="ECO:0000313" key="12">
    <source>
        <dbReference type="EMBL" id="SDJ41198.1"/>
    </source>
</evidence>
<dbReference type="PROSITE" id="PS51462">
    <property type="entry name" value="NUDIX"/>
    <property type="match status" value="1"/>
</dbReference>
<proteinExistence type="inferred from homology"/>
<dbReference type="GO" id="GO:0019693">
    <property type="term" value="P:ribose phosphate metabolic process"/>
    <property type="evidence" value="ECO:0007669"/>
    <property type="project" value="TreeGrafter"/>
</dbReference>
<sequence length="209" mass="23398">MTQTKAKNLPADIDTGRIHLVEKETVWKGFVHMQKLIFDQRMPDGRTMRIVREVHDHGSAAAILLYDVKRDSVVMVRQFRPAAFVNGDQSFMIEVPAGLLDDDDAADAIRREAMEESGYAVEKVEYLFDMYASPGTLTEKVSLFIARIDLDVQAGNGGGLEDEGEDLEVLTYGLEEAFAMIASGEITDSKTIILLQWAMLNRERLLSRA</sequence>
<dbReference type="GO" id="GO:0005829">
    <property type="term" value="C:cytosol"/>
    <property type="evidence" value="ECO:0007669"/>
    <property type="project" value="TreeGrafter"/>
</dbReference>
<dbReference type="PANTHER" id="PTHR11839">
    <property type="entry name" value="UDP/ADP-SUGAR PYROPHOSPHATASE"/>
    <property type="match status" value="1"/>
</dbReference>
<dbReference type="EMBL" id="FNEW01000001">
    <property type="protein sequence ID" value="SDJ41198.1"/>
    <property type="molecule type" value="Genomic_DNA"/>
</dbReference>
<evidence type="ECO:0000256" key="6">
    <source>
        <dbReference type="ARBA" id="ARBA00022801"/>
    </source>
</evidence>
<evidence type="ECO:0000259" key="11">
    <source>
        <dbReference type="PROSITE" id="PS51462"/>
    </source>
</evidence>
<dbReference type="AlphaFoldDB" id="A0A7Z7BJZ8"/>
<evidence type="ECO:0000256" key="4">
    <source>
        <dbReference type="ARBA" id="ARBA00011738"/>
    </source>
</evidence>
<evidence type="ECO:0000256" key="3">
    <source>
        <dbReference type="ARBA" id="ARBA00007275"/>
    </source>
</evidence>
<organism evidence="12 13">
    <name type="scientific">Agrobacterium fabrum</name>
    <dbReference type="NCBI Taxonomy" id="1176649"/>
    <lineage>
        <taxon>Bacteria</taxon>
        <taxon>Pseudomonadati</taxon>
        <taxon>Pseudomonadota</taxon>
        <taxon>Alphaproteobacteria</taxon>
        <taxon>Hyphomicrobiales</taxon>
        <taxon>Rhizobiaceae</taxon>
        <taxon>Rhizobium/Agrobacterium group</taxon>
        <taxon>Agrobacterium</taxon>
        <taxon>Agrobacterium tumefaciens complex</taxon>
    </lineage>
</organism>
<comment type="catalytic activity">
    <reaction evidence="1">
        <text>GDP-alpha-D-mannose + H2O = alpha-D-mannose 1-phosphate + GMP + 2 H(+)</text>
        <dbReference type="Rhea" id="RHEA:27978"/>
        <dbReference type="ChEBI" id="CHEBI:15377"/>
        <dbReference type="ChEBI" id="CHEBI:15378"/>
        <dbReference type="ChEBI" id="CHEBI:57527"/>
        <dbReference type="ChEBI" id="CHEBI:58115"/>
        <dbReference type="ChEBI" id="CHEBI:58409"/>
    </reaction>
</comment>
<dbReference type="RefSeq" id="WP_080809543.1">
    <property type="nucleotide sequence ID" value="NZ_CP116683.1"/>
</dbReference>
<evidence type="ECO:0000256" key="10">
    <source>
        <dbReference type="PIRSR" id="PIRSR604385-3"/>
    </source>
</evidence>
<feature type="short sequence motif" description="Nudix box" evidence="10">
    <location>
        <begin position="98"/>
        <end position="119"/>
    </location>
</feature>
<comment type="similarity">
    <text evidence="3">Belongs to the Nudix hydrolase family. NudK subfamily.</text>
</comment>
<dbReference type="GO" id="GO:0019144">
    <property type="term" value="F:ADP-sugar diphosphatase activity"/>
    <property type="evidence" value="ECO:0007669"/>
    <property type="project" value="TreeGrafter"/>
</dbReference>
<dbReference type="InterPro" id="IPR004385">
    <property type="entry name" value="NDP_pyrophosphatase"/>
</dbReference>
<evidence type="ECO:0000256" key="5">
    <source>
        <dbReference type="ARBA" id="ARBA00016377"/>
    </source>
</evidence>
<feature type="binding site" evidence="9">
    <location>
        <position position="165"/>
    </location>
    <ligand>
        <name>Mg(2+)</name>
        <dbReference type="ChEBI" id="CHEBI:18420"/>
        <label>1</label>
    </ligand>
</feature>
<dbReference type="CDD" id="cd24157">
    <property type="entry name" value="NUDIX_GDPMK"/>
    <property type="match status" value="1"/>
</dbReference>
<feature type="domain" description="Nudix hydrolase" evidence="11">
    <location>
        <begin position="56"/>
        <end position="194"/>
    </location>
</feature>
<feature type="binding site" evidence="9">
    <location>
        <position position="112"/>
    </location>
    <ligand>
        <name>Mg(2+)</name>
        <dbReference type="ChEBI" id="CHEBI:18420"/>
        <label>1</label>
    </ligand>
</feature>
<reference evidence="12 13" key="1">
    <citation type="submission" date="2016-10" db="EMBL/GenBank/DDBJ databases">
        <authorList>
            <person name="Varghese N."/>
            <person name="Submissions S."/>
        </authorList>
    </citation>
    <scope>NUCLEOTIDE SEQUENCE [LARGE SCALE GENOMIC DNA]</scope>
    <source>
        <strain evidence="12 13">PDC82</strain>
    </source>
</reference>
<comment type="caution">
    <text evidence="12">The sequence shown here is derived from an EMBL/GenBank/DDBJ whole genome shotgun (WGS) entry which is preliminary data.</text>
</comment>
<dbReference type="Proteomes" id="UP000198917">
    <property type="component" value="Unassembled WGS sequence"/>
</dbReference>
<evidence type="ECO:0000256" key="1">
    <source>
        <dbReference type="ARBA" id="ARBA00000847"/>
    </source>
</evidence>
<gene>
    <name evidence="12" type="ORF">SAMN05428983_1557</name>
</gene>